<comment type="caution">
    <text evidence="4">The sequence shown here is derived from an EMBL/GenBank/DDBJ whole genome shotgun (WGS) entry which is preliminary data.</text>
</comment>
<keyword evidence="5" id="KW-1185">Reference proteome</keyword>
<dbReference type="EMBL" id="NGFP01000240">
    <property type="protein sequence ID" value="OUC91016.1"/>
    <property type="molecule type" value="Genomic_DNA"/>
</dbReference>
<keyword evidence="2" id="KW-0812">Transmembrane</keyword>
<organism evidence="4 5">
    <name type="scientific">Streptosporangium minutum</name>
    <dbReference type="NCBI Taxonomy" id="569862"/>
    <lineage>
        <taxon>Bacteria</taxon>
        <taxon>Bacillati</taxon>
        <taxon>Actinomycetota</taxon>
        <taxon>Actinomycetes</taxon>
        <taxon>Streptosporangiales</taxon>
        <taxon>Streptosporangiaceae</taxon>
        <taxon>Streptosporangium</taxon>
    </lineage>
</organism>
<accession>A0A243R8U7</accession>
<name>A0A243R8U7_9ACTN</name>
<dbReference type="Proteomes" id="UP000194761">
    <property type="component" value="Unassembled WGS sequence"/>
</dbReference>
<evidence type="ECO:0000313" key="5">
    <source>
        <dbReference type="Proteomes" id="UP000194761"/>
    </source>
</evidence>
<feature type="domain" description="DUF5667" evidence="3">
    <location>
        <begin position="101"/>
        <end position="183"/>
    </location>
</feature>
<keyword evidence="2" id="KW-0472">Membrane</keyword>
<evidence type="ECO:0000313" key="4">
    <source>
        <dbReference type="EMBL" id="OUC91016.1"/>
    </source>
</evidence>
<evidence type="ECO:0000256" key="1">
    <source>
        <dbReference type="SAM" id="MobiDB-lite"/>
    </source>
</evidence>
<dbReference type="AlphaFoldDB" id="A0A243R8U7"/>
<dbReference type="InterPro" id="IPR043725">
    <property type="entry name" value="DUF5667"/>
</dbReference>
<keyword evidence="2" id="KW-1133">Transmembrane helix</keyword>
<proteinExistence type="predicted"/>
<sequence>MIWGRQGAFMGKWLPGISRRSQARIQNRVSRLGARMGGGPRPEFRSELRTRLVNTSRPEEASAERAAPARPRPRPGLLAQFLSLSLAATVVIAGLATYRSMPGDTLYPLKRAAESTLFHLSTDDAERAGRSLDYAETRAHEVEELLGSSRRPNRLIKETLQDMEDTTRSAITSLTRVRRHDAKSEAKSTGQLKRFVQKQRNQIEGMLPKMDVEERRRAHGYLNYIEGLAPPG</sequence>
<feature type="compositionally biased region" description="Low complexity" evidence="1">
    <location>
        <begin position="64"/>
        <end position="74"/>
    </location>
</feature>
<dbReference type="Pfam" id="PF18915">
    <property type="entry name" value="DUF5667"/>
    <property type="match status" value="1"/>
</dbReference>
<feature type="transmembrane region" description="Helical" evidence="2">
    <location>
        <begin position="77"/>
        <end position="98"/>
    </location>
</feature>
<feature type="region of interest" description="Disordered" evidence="1">
    <location>
        <begin position="53"/>
        <end position="74"/>
    </location>
</feature>
<evidence type="ECO:0000256" key="2">
    <source>
        <dbReference type="SAM" id="Phobius"/>
    </source>
</evidence>
<gene>
    <name evidence="4" type="ORF">CA984_35355</name>
</gene>
<evidence type="ECO:0000259" key="3">
    <source>
        <dbReference type="Pfam" id="PF18915"/>
    </source>
</evidence>
<reference evidence="4 5" key="1">
    <citation type="submission" date="2017-05" db="EMBL/GenBank/DDBJ databases">
        <title>Biotechnological potential of actinobacteria isolated from South African environments.</title>
        <authorList>
            <person name="Le Roes-Hill M."/>
            <person name="Prins A."/>
            <person name="Durrell K.A."/>
        </authorList>
    </citation>
    <scope>NUCLEOTIDE SEQUENCE [LARGE SCALE GENOMIC DNA]</scope>
    <source>
        <strain evidence="4">M26</strain>
    </source>
</reference>
<protein>
    <recommendedName>
        <fullName evidence="3">DUF5667 domain-containing protein</fullName>
    </recommendedName>
</protein>